<evidence type="ECO:0000256" key="2">
    <source>
        <dbReference type="ARBA" id="ARBA00011984"/>
    </source>
</evidence>
<name>A7RLN1_NEMVE</name>
<dbReference type="InterPro" id="IPR051065">
    <property type="entry name" value="Ras-related_GTPase"/>
</dbReference>
<dbReference type="KEGG" id="nve:5519827"/>
<dbReference type="OrthoDB" id="18798at2759"/>
<dbReference type="Pfam" id="PF00071">
    <property type="entry name" value="Ras"/>
    <property type="match status" value="1"/>
</dbReference>
<dbReference type="OMA" id="LGCGFRE"/>
<dbReference type="InterPro" id="IPR005225">
    <property type="entry name" value="Small_GTP-bd"/>
</dbReference>
<dbReference type="PRINTS" id="PR00449">
    <property type="entry name" value="RASTRNSFRMNG"/>
</dbReference>
<dbReference type="GO" id="GO:0003925">
    <property type="term" value="F:G protein activity"/>
    <property type="evidence" value="ECO:0007669"/>
    <property type="project" value="UniProtKB-EC"/>
</dbReference>
<dbReference type="STRING" id="45351.A7RLN1"/>
<dbReference type="SMART" id="SM00175">
    <property type="entry name" value="RAB"/>
    <property type="match status" value="1"/>
</dbReference>
<evidence type="ECO:0000256" key="1">
    <source>
        <dbReference type="ARBA" id="ARBA00008344"/>
    </source>
</evidence>
<dbReference type="NCBIfam" id="TIGR00231">
    <property type="entry name" value="small_GTP"/>
    <property type="match status" value="1"/>
</dbReference>
<reference evidence="5 6" key="1">
    <citation type="journal article" date="2007" name="Science">
        <title>Sea anemone genome reveals ancestral eumetazoan gene repertoire and genomic organization.</title>
        <authorList>
            <person name="Putnam N.H."/>
            <person name="Srivastava M."/>
            <person name="Hellsten U."/>
            <person name="Dirks B."/>
            <person name="Chapman J."/>
            <person name="Salamov A."/>
            <person name="Terry A."/>
            <person name="Shapiro H."/>
            <person name="Lindquist E."/>
            <person name="Kapitonov V.V."/>
            <person name="Jurka J."/>
            <person name="Genikhovich G."/>
            <person name="Grigoriev I.V."/>
            <person name="Lucas S.M."/>
            <person name="Steele R.E."/>
            <person name="Finnerty J.R."/>
            <person name="Technau U."/>
            <person name="Martindale M.Q."/>
            <person name="Rokhsar D.S."/>
        </authorList>
    </citation>
    <scope>NUCLEOTIDE SEQUENCE [LARGE SCALE GENOMIC DNA]</scope>
    <source>
        <strain evidence="6">CH2 X CH6</strain>
    </source>
</reference>
<keyword evidence="6" id="KW-1185">Reference proteome</keyword>
<dbReference type="PANTHER" id="PTHR45704">
    <property type="entry name" value="RAS-LIKE FAMILY MEMBER 11"/>
    <property type="match status" value="1"/>
</dbReference>
<dbReference type="EMBL" id="DS469518">
    <property type="protein sequence ID" value="EDO47719.1"/>
    <property type="molecule type" value="Genomic_DNA"/>
</dbReference>
<dbReference type="InterPro" id="IPR027417">
    <property type="entry name" value="P-loop_NTPase"/>
</dbReference>
<evidence type="ECO:0000313" key="6">
    <source>
        <dbReference type="Proteomes" id="UP000001593"/>
    </source>
</evidence>
<dbReference type="InterPro" id="IPR001806">
    <property type="entry name" value="Small_GTPase"/>
</dbReference>
<dbReference type="Proteomes" id="UP000001593">
    <property type="component" value="Unassembled WGS sequence"/>
</dbReference>
<evidence type="ECO:0000313" key="5">
    <source>
        <dbReference type="EMBL" id="EDO47719.1"/>
    </source>
</evidence>
<dbReference type="eggNOG" id="KOG0395">
    <property type="taxonomic scope" value="Eukaryota"/>
</dbReference>
<evidence type="ECO:0000256" key="4">
    <source>
        <dbReference type="ARBA" id="ARBA00048098"/>
    </source>
</evidence>
<dbReference type="HOGENOM" id="CLU_041217_9_7_1"/>
<dbReference type="PROSITE" id="PS51421">
    <property type="entry name" value="RAS"/>
    <property type="match status" value="1"/>
</dbReference>
<evidence type="ECO:0000256" key="3">
    <source>
        <dbReference type="ARBA" id="ARBA00022801"/>
    </source>
</evidence>
<comment type="similarity">
    <text evidence="1">Belongs to the small GTPase superfamily. Ras family.</text>
</comment>
<dbReference type="GO" id="GO:0005525">
    <property type="term" value="F:GTP binding"/>
    <property type="evidence" value="ECO:0007669"/>
    <property type="project" value="InterPro"/>
</dbReference>
<dbReference type="Gene3D" id="3.40.50.300">
    <property type="entry name" value="P-loop containing nucleotide triphosphate hydrolases"/>
    <property type="match status" value="1"/>
</dbReference>
<gene>
    <name evidence="5" type="ORF">NEMVEDRAFT_v1g85988</name>
</gene>
<dbReference type="SUPFAM" id="SSF52540">
    <property type="entry name" value="P-loop containing nucleoside triphosphate hydrolases"/>
    <property type="match status" value="1"/>
</dbReference>
<sequence>RIVKVVIIGEDGVGKSALTVRFLTKRFIGEYDDTLESTYRQDAEVAGEVVAIELTDTAGENSPAKLERCLEIGEVFVVLYSITSRHSFDEASRIGTYIKERKSSDAMTLTLVGTKKDLEHFRIVQETEGSDLAQELEATFFEISVSESNGFTDVSRILHSSIKRFIKRDK</sequence>
<keyword evidence="3" id="KW-0378">Hydrolase</keyword>
<organism evidence="5 6">
    <name type="scientific">Nematostella vectensis</name>
    <name type="common">Starlet sea anemone</name>
    <dbReference type="NCBI Taxonomy" id="45351"/>
    <lineage>
        <taxon>Eukaryota</taxon>
        <taxon>Metazoa</taxon>
        <taxon>Cnidaria</taxon>
        <taxon>Anthozoa</taxon>
        <taxon>Hexacorallia</taxon>
        <taxon>Actiniaria</taxon>
        <taxon>Edwardsiidae</taxon>
        <taxon>Nematostella</taxon>
    </lineage>
</organism>
<dbReference type="PROSITE" id="PS51419">
    <property type="entry name" value="RAB"/>
    <property type="match status" value="1"/>
</dbReference>
<dbReference type="AlphaFoldDB" id="A7RLN1"/>
<dbReference type="PhylomeDB" id="A7RLN1"/>
<accession>A7RLN1</accession>
<comment type="catalytic activity">
    <reaction evidence="4">
        <text>GTP + H2O = GDP + phosphate + H(+)</text>
        <dbReference type="Rhea" id="RHEA:19669"/>
        <dbReference type="ChEBI" id="CHEBI:15377"/>
        <dbReference type="ChEBI" id="CHEBI:15378"/>
        <dbReference type="ChEBI" id="CHEBI:37565"/>
        <dbReference type="ChEBI" id="CHEBI:43474"/>
        <dbReference type="ChEBI" id="CHEBI:58189"/>
        <dbReference type="EC" id="3.6.5.2"/>
    </reaction>
</comment>
<dbReference type="EC" id="3.6.5.2" evidence="2"/>
<dbReference type="SMART" id="SM00174">
    <property type="entry name" value="RHO"/>
    <property type="match status" value="1"/>
</dbReference>
<feature type="non-terminal residue" evidence="5">
    <location>
        <position position="1"/>
    </location>
</feature>
<feature type="non-terminal residue" evidence="5">
    <location>
        <position position="170"/>
    </location>
</feature>
<dbReference type="SMART" id="SM00173">
    <property type="entry name" value="RAS"/>
    <property type="match status" value="1"/>
</dbReference>
<protein>
    <recommendedName>
        <fullName evidence="2">small monomeric GTPase</fullName>
        <ecNumber evidence="2">3.6.5.2</ecNumber>
    </recommendedName>
</protein>
<dbReference type="InParanoid" id="A7RLN1"/>
<proteinExistence type="inferred from homology"/>